<dbReference type="Pfam" id="PF17862">
    <property type="entry name" value="AAA_lid_3"/>
    <property type="match status" value="2"/>
</dbReference>
<keyword evidence="2" id="KW-0677">Repeat</keyword>
<dbReference type="Gene3D" id="1.10.8.60">
    <property type="match status" value="2"/>
</dbReference>
<proteinExistence type="inferred from homology"/>
<evidence type="ECO:0000256" key="3">
    <source>
        <dbReference type="ARBA" id="ARBA00022741"/>
    </source>
</evidence>
<dbReference type="GO" id="GO:0016887">
    <property type="term" value="F:ATP hydrolysis activity"/>
    <property type="evidence" value="ECO:0007669"/>
    <property type="project" value="InterPro"/>
</dbReference>
<evidence type="ECO:0000256" key="2">
    <source>
        <dbReference type="ARBA" id="ARBA00022737"/>
    </source>
</evidence>
<keyword evidence="3" id="KW-0547">Nucleotide-binding</keyword>
<dbReference type="SUPFAM" id="SSF52540">
    <property type="entry name" value="P-loop containing nucleoside triphosphate hydrolases"/>
    <property type="match status" value="2"/>
</dbReference>
<keyword evidence="8" id="KW-1185">Reference proteome</keyword>
<dbReference type="Proteomes" id="UP000030752">
    <property type="component" value="Unassembled WGS sequence"/>
</dbReference>
<dbReference type="RefSeq" id="XP_008710944.1">
    <property type="nucleotide sequence ID" value="XM_008712722.1"/>
</dbReference>
<dbReference type="OrthoDB" id="27435at2759"/>
<dbReference type="EMBL" id="KB822711">
    <property type="protein sequence ID" value="ETN46232.1"/>
    <property type="molecule type" value="Genomic_DNA"/>
</dbReference>
<feature type="region of interest" description="Disordered" evidence="5">
    <location>
        <begin position="758"/>
        <end position="787"/>
    </location>
</feature>
<dbReference type="FunFam" id="3.40.50.300:FF:000365">
    <property type="entry name" value="Ribosome biogenesis ATPase RIX7"/>
    <property type="match status" value="1"/>
</dbReference>
<feature type="compositionally biased region" description="Low complexity" evidence="5">
    <location>
        <begin position="128"/>
        <end position="143"/>
    </location>
</feature>
<feature type="domain" description="AAA+ ATPase" evidence="6">
    <location>
        <begin position="196"/>
        <end position="336"/>
    </location>
</feature>
<dbReference type="SMART" id="SM00382">
    <property type="entry name" value="AAA"/>
    <property type="match status" value="2"/>
</dbReference>
<dbReference type="GeneID" id="19967755"/>
<dbReference type="InterPro" id="IPR041569">
    <property type="entry name" value="AAA_lid_3"/>
</dbReference>
<dbReference type="FunCoup" id="W2SBZ6">
    <property type="interactions" value="944"/>
</dbReference>
<protein>
    <recommendedName>
        <fullName evidence="6">AAA+ ATPase domain-containing protein</fullName>
    </recommendedName>
</protein>
<dbReference type="InterPro" id="IPR003593">
    <property type="entry name" value="AAA+_ATPase"/>
</dbReference>
<evidence type="ECO:0000313" key="7">
    <source>
        <dbReference type="EMBL" id="ETN46232.1"/>
    </source>
</evidence>
<gene>
    <name evidence="7" type="ORF">HMPREF1541_00416</name>
</gene>
<dbReference type="STRING" id="1220924.W2SBZ6"/>
<dbReference type="eggNOG" id="KOG0733">
    <property type="taxonomic scope" value="Eukaryota"/>
</dbReference>
<feature type="compositionally biased region" description="Polar residues" evidence="5">
    <location>
        <begin position="116"/>
        <end position="127"/>
    </location>
</feature>
<feature type="region of interest" description="Disordered" evidence="5">
    <location>
        <begin position="116"/>
        <end position="164"/>
    </location>
</feature>
<dbReference type="GO" id="GO:0042254">
    <property type="term" value="P:ribosome biogenesis"/>
    <property type="evidence" value="ECO:0007669"/>
    <property type="project" value="TreeGrafter"/>
</dbReference>
<feature type="region of interest" description="Disordered" evidence="5">
    <location>
        <begin position="82"/>
        <end position="104"/>
    </location>
</feature>
<dbReference type="GO" id="GO:0005524">
    <property type="term" value="F:ATP binding"/>
    <property type="evidence" value="ECO:0007669"/>
    <property type="project" value="UniProtKB-KW"/>
</dbReference>
<keyword evidence="4" id="KW-0067">ATP-binding</keyword>
<sequence length="787" mass="84230">MAPPGRRGRQTLSQGLDREVHQVVRKIVDERTQFEDNFRPTCVAVYDEIRRSNSSLNRKPRKLLEDSIERVIETIRQDAADTDSEAYLEPDLRPQPAARPTSNGMNRSIVAAWSSANGTGASTPTQQPAEETTAKPATANTTEPPRKKRKRAPEVNTSPPTHVSVADLGGVDPVLEQFADLLTIPLMCPSVSSVQSVRGILIHGPPGCGKTTIANAIAAEYGVNFIEVSAPSIVSGMSGESEKALRECFEQAKAAAPCLLFLDEIDAITPKRESASREMEKRIVAQLATLMDGLDPKKNDGKAVIVLAATNRPDSLDPALRRGGRFDKEINMNVPNESMREQILKALTRDVELGQDVDLNAIAVRTPGYVGADLRDLVSTASHTAIKRFQDSLAVDAAASAATETKVIADHPNAMDVDPSNTQTTQASTSIEEISPGTSKLRTMIAYLRTHPQDNAPISVTHADFLTSLPKVSPSALREGFATVPSTTFASIGGLSPTIASLTESLITPILRPELYAAMGITPSSGTLLFGPPGCGKTLLARAIANASHANFISVKGPELLNKYVGESERAVRSVFQRARSSVPVIIFLDELDALLPHRSSTTSDPSSRVVNTMLAELDGLAASRAGIYLIAATNRPDIIDSAMLRPGRLDSLIYIPLPDATGRVEILRALTRGMPGLHWDDDNSSPTAERLASVAREAHGFSGADLGALKVRAGYAAIRRLTSAAASSSPSSTPAVIDAGMAAAAGVTPEDFEVARQEVRRSVSESDMREYEKLRKRWEGGVPQGS</sequence>
<dbReference type="GO" id="GO:1990275">
    <property type="term" value="F:preribosome binding"/>
    <property type="evidence" value="ECO:0007669"/>
    <property type="project" value="TreeGrafter"/>
</dbReference>
<dbReference type="Pfam" id="PF00004">
    <property type="entry name" value="AAA"/>
    <property type="match status" value="2"/>
</dbReference>
<evidence type="ECO:0000259" key="6">
    <source>
        <dbReference type="SMART" id="SM00382"/>
    </source>
</evidence>
<dbReference type="HOGENOM" id="CLU_000688_8_4_1"/>
<evidence type="ECO:0000313" key="8">
    <source>
        <dbReference type="Proteomes" id="UP000030752"/>
    </source>
</evidence>
<feature type="domain" description="AAA+ ATPase" evidence="6">
    <location>
        <begin position="523"/>
        <end position="660"/>
    </location>
</feature>
<evidence type="ECO:0000256" key="4">
    <source>
        <dbReference type="ARBA" id="ARBA00022840"/>
    </source>
</evidence>
<evidence type="ECO:0000256" key="1">
    <source>
        <dbReference type="ARBA" id="ARBA00006914"/>
    </source>
</evidence>
<dbReference type="VEuPathDB" id="FungiDB:HMPREF1541_00416"/>
<dbReference type="InParanoid" id="W2SBZ6"/>
<dbReference type="GO" id="GO:0005634">
    <property type="term" value="C:nucleus"/>
    <property type="evidence" value="ECO:0007669"/>
    <property type="project" value="TreeGrafter"/>
</dbReference>
<dbReference type="FunFam" id="3.40.50.300:FF:000018">
    <property type="entry name" value="Cell division control 48"/>
    <property type="match status" value="1"/>
</dbReference>
<comment type="similarity">
    <text evidence="1">Belongs to the AAA ATPase family.</text>
</comment>
<dbReference type="PANTHER" id="PTHR23077">
    <property type="entry name" value="AAA-FAMILY ATPASE"/>
    <property type="match status" value="1"/>
</dbReference>
<dbReference type="GO" id="GO:0003723">
    <property type="term" value="F:RNA binding"/>
    <property type="evidence" value="ECO:0007669"/>
    <property type="project" value="TreeGrafter"/>
</dbReference>
<dbReference type="PROSITE" id="PS00674">
    <property type="entry name" value="AAA"/>
    <property type="match status" value="1"/>
</dbReference>
<reference evidence="7 8" key="1">
    <citation type="submission" date="2013-03" db="EMBL/GenBank/DDBJ databases">
        <title>The Genome Sequence of Phialophora europaea CBS 101466.</title>
        <authorList>
            <consortium name="The Broad Institute Genomics Platform"/>
            <person name="Cuomo C."/>
            <person name="de Hoog S."/>
            <person name="Gorbushina A."/>
            <person name="Walker B."/>
            <person name="Young S.K."/>
            <person name="Zeng Q."/>
            <person name="Gargeya S."/>
            <person name="Fitzgerald M."/>
            <person name="Haas B."/>
            <person name="Abouelleil A."/>
            <person name="Allen A.W."/>
            <person name="Alvarado L."/>
            <person name="Arachchi H.M."/>
            <person name="Berlin A.M."/>
            <person name="Chapman S.B."/>
            <person name="Gainer-Dewar J."/>
            <person name="Goldberg J."/>
            <person name="Griggs A."/>
            <person name="Gujja S."/>
            <person name="Hansen M."/>
            <person name="Howarth C."/>
            <person name="Imamovic A."/>
            <person name="Ireland A."/>
            <person name="Larimer J."/>
            <person name="McCowan C."/>
            <person name="Murphy C."/>
            <person name="Pearson M."/>
            <person name="Poon T.W."/>
            <person name="Priest M."/>
            <person name="Roberts A."/>
            <person name="Saif S."/>
            <person name="Shea T."/>
            <person name="Sisk P."/>
            <person name="Sykes S."/>
            <person name="Wortman J."/>
            <person name="Nusbaum C."/>
            <person name="Birren B."/>
        </authorList>
    </citation>
    <scope>NUCLEOTIDE SEQUENCE [LARGE SCALE GENOMIC DNA]</scope>
    <source>
        <strain evidence="7 8">CBS 101466</strain>
    </source>
</reference>
<dbReference type="PANTHER" id="PTHR23077:SF171">
    <property type="entry name" value="NUCLEAR VALOSIN-CONTAINING PROTEIN-LIKE"/>
    <property type="match status" value="1"/>
</dbReference>
<accession>W2SBZ6</accession>
<dbReference type="Gene3D" id="3.40.50.300">
    <property type="entry name" value="P-loop containing nucleotide triphosphate hydrolases"/>
    <property type="match status" value="2"/>
</dbReference>
<dbReference type="InterPro" id="IPR003959">
    <property type="entry name" value="ATPase_AAA_core"/>
</dbReference>
<dbReference type="AlphaFoldDB" id="W2SBZ6"/>
<name>W2SBZ6_CYPE1</name>
<feature type="compositionally biased region" description="Basic and acidic residues" evidence="5">
    <location>
        <begin position="758"/>
        <end position="780"/>
    </location>
</feature>
<dbReference type="InterPro" id="IPR003960">
    <property type="entry name" value="ATPase_AAA_CS"/>
</dbReference>
<dbReference type="InterPro" id="IPR050168">
    <property type="entry name" value="AAA_ATPase_domain"/>
</dbReference>
<dbReference type="InterPro" id="IPR027417">
    <property type="entry name" value="P-loop_NTPase"/>
</dbReference>
<evidence type="ECO:0000256" key="5">
    <source>
        <dbReference type="SAM" id="MobiDB-lite"/>
    </source>
</evidence>
<organism evidence="7 8">
    <name type="scientific">Cyphellophora europaea (strain CBS 101466)</name>
    <name type="common">Phialophora europaea</name>
    <dbReference type="NCBI Taxonomy" id="1220924"/>
    <lineage>
        <taxon>Eukaryota</taxon>
        <taxon>Fungi</taxon>
        <taxon>Dikarya</taxon>
        <taxon>Ascomycota</taxon>
        <taxon>Pezizomycotina</taxon>
        <taxon>Eurotiomycetes</taxon>
        <taxon>Chaetothyriomycetidae</taxon>
        <taxon>Chaetothyriales</taxon>
        <taxon>Cyphellophoraceae</taxon>
        <taxon>Cyphellophora</taxon>
    </lineage>
</organism>